<keyword evidence="1" id="KW-0540">Nuclease</keyword>
<dbReference type="InterPro" id="IPR049035">
    <property type="entry name" value="ADDB_N"/>
</dbReference>
<evidence type="ECO:0000313" key="13">
    <source>
        <dbReference type="Proteomes" id="UP000663505"/>
    </source>
</evidence>
<feature type="domain" description="UvrD-like helicase C-terminal" evidence="11">
    <location>
        <begin position="385"/>
        <end position="674"/>
    </location>
</feature>
<keyword evidence="6" id="KW-0269">Exonuclease</keyword>
<proteinExistence type="predicted"/>
<keyword evidence="9" id="KW-0234">DNA repair</keyword>
<evidence type="ECO:0000256" key="1">
    <source>
        <dbReference type="ARBA" id="ARBA00022722"/>
    </source>
</evidence>
<keyword evidence="5" id="KW-0347">Helicase</keyword>
<keyword evidence="8" id="KW-0238">DNA-binding</keyword>
<protein>
    <submittedName>
        <fullName evidence="12">Exodeoxyribonuclease V subunit gamma</fullName>
    </submittedName>
</protein>
<accession>A0A9X7VW62</accession>
<dbReference type="Pfam" id="PF12705">
    <property type="entry name" value="PDDEXK_1"/>
    <property type="match status" value="1"/>
</dbReference>
<feature type="compositionally biased region" description="Polar residues" evidence="10">
    <location>
        <begin position="368"/>
        <end position="379"/>
    </location>
</feature>
<dbReference type="InterPro" id="IPR027417">
    <property type="entry name" value="P-loop_NTPase"/>
</dbReference>
<evidence type="ECO:0000256" key="4">
    <source>
        <dbReference type="ARBA" id="ARBA00022801"/>
    </source>
</evidence>
<dbReference type="Pfam" id="PF13361">
    <property type="entry name" value="UvrD_C"/>
    <property type="match status" value="1"/>
</dbReference>
<dbReference type="GO" id="GO:0005524">
    <property type="term" value="F:ATP binding"/>
    <property type="evidence" value="ECO:0007669"/>
    <property type="project" value="UniProtKB-KW"/>
</dbReference>
<keyword evidence="3" id="KW-0227">DNA damage</keyword>
<evidence type="ECO:0000256" key="3">
    <source>
        <dbReference type="ARBA" id="ARBA00022763"/>
    </source>
</evidence>
<dbReference type="Gene3D" id="3.40.50.300">
    <property type="entry name" value="P-loop containing nucleotide triphosphate hydrolases"/>
    <property type="match status" value="4"/>
</dbReference>
<dbReference type="GO" id="GO:0004386">
    <property type="term" value="F:helicase activity"/>
    <property type="evidence" value="ECO:0007669"/>
    <property type="project" value="UniProtKB-KW"/>
</dbReference>
<keyword evidence="4" id="KW-0378">Hydrolase</keyword>
<evidence type="ECO:0000259" key="11">
    <source>
        <dbReference type="PROSITE" id="PS51217"/>
    </source>
</evidence>
<keyword evidence="7" id="KW-0067">ATP-binding</keyword>
<feature type="compositionally biased region" description="Polar residues" evidence="10">
    <location>
        <begin position="658"/>
        <end position="670"/>
    </location>
</feature>
<gene>
    <name evidence="12" type="ORF">JZ786_17005</name>
</gene>
<dbReference type="KEGG" id="afx:JZ786_17005"/>
<evidence type="ECO:0000313" key="12">
    <source>
        <dbReference type="EMBL" id="QSO46196.1"/>
    </source>
</evidence>
<dbReference type="GO" id="GO:0006310">
    <property type="term" value="P:DNA recombination"/>
    <property type="evidence" value="ECO:0007669"/>
    <property type="project" value="TreeGrafter"/>
</dbReference>
<dbReference type="PANTHER" id="PTHR30591">
    <property type="entry name" value="RECBCD ENZYME SUBUNIT RECC"/>
    <property type="match status" value="1"/>
</dbReference>
<dbReference type="InterPro" id="IPR014017">
    <property type="entry name" value="DNA_helicase_UvrD-like_C"/>
</dbReference>
<evidence type="ECO:0000256" key="5">
    <source>
        <dbReference type="ARBA" id="ARBA00022806"/>
    </source>
</evidence>
<feature type="region of interest" description="Disordered" evidence="10">
    <location>
        <begin position="250"/>
        <end position="271"/>
    </location>
</feature>
<evidence type="ECO:0000256" key="9">
    <source>
        <dbReference type="ARBA" id="ARBA00023204"/>
    </source>
</evidence>
<keyword evidence="13" id="KW-1185">Reference proteome</keyword>
<dbReference type="GO" id="GO:0006281">
    <property type="term" value="P:DNA repair"/>
    <property type="evidence" value="ECO:0007669"/>
    <property type="project" value="UniProtKB-KW"/>
</dbReference>
<feature type="region of interest" description="Disordered" evidence="10">
    <location>
        <begin position="654"/>
        <end position="698"/>
    </location>
</feature>
<dbReference type="EMBL" id="CP071182">
    <property type="protein sequence ID" value="QSO46196.1"/>
    <property type="molecule type" value="Genomic_DNA"/>
</dbReference>
<dbReference type="InterPro" id="IPR038726">
    <property type="entry name" value="PDDEXK_AddAB-type"/>
</dbReference>
<feature type="region of interest" description="Disordered" evidence="10">
    <location>
        <begin position="361"/>
        <end position="387"/>
    </location>
</feature>
<dbReference type="Pfam" id="PF21445">
    <property type="entry name" value="ADDB_N"/>
    <property type="match status" value="1"/>
</dbReference>
<dbReference type="InterPro" id="IPR011604">
    <property type="entry name" value="PDDEXK-like_dom_sf"/>
</dbReference>
<evidence type="ECO:0000256" key="10">
    <source>
        <dbReference type="SAM" id="MobiDB-lite"/>
    </source>
</evidence>
<reference evidence="12 13" key="1">
    <citation type="submission" date="2021-02" db="EMBL/GenBank/DDBJ databases">
        <title>Alicyclobacillus curvatus sp. nov. and Alicyclobacillus mengziensis sp. nov., two acidophilic bacteria isolated from acid mine drainage.</title>
        <authorList>
            <person name="Huang Y."/>
        </authorList>
    </citation>
    <scope>NUCLEOTIDE SEQUENCE [LARGE SCALE GENOMIC DNA]</scope>
    <source>
        <strain evidence="12 13">S30H14</strain>
    </source>
</reference>
<evidence type="ECO:0000256" key="6">
    <source>
        <dbReference type="ARBA" id="ARBA00022839"/>
    </source>
</evidence>
<dbReference type="Proteomes" id="UP000663505">
    <property type="component" value="Chromosome"/>
</dbReference>
<name>A0A9X7VW62_9BACL</name>
<feature type="compositionally biased region" description="Polar residues" evidence="10">
    <location>
        <begin position="251"/>
        <end position="262"/>
    </location>
</feature>
<dbReference type="Gene3D" id="3.90.320.10">
    <property type="match status" value="1"/>
</dbReference>
<organism evidence="12 13">
    <name type="scientific">Alicyclobacillus mengziensis</name>
    <dbReference type="NCBI Taxonomy" id="2931921"/>
    <lineage>
        <taxon>Bacteria</taxon>
        <taxon>Bacillati</taxon>
        <taxon>Bacillota</taxon>
        <taxon>Bacilli</taxon>
        <taxon>Bacillales</taxon>
        <taxon>Alicyclobacillaceae</taxon>
        <taxon>Alicyclobacillus</taxon>
    </lineage>
</organism>
<dbReference type="GO" id="GO:0004527">
    <property type="term" value="F:exonuclease activity"/>
    <property type="evidence" value="ECO:0007669"/>
    <property type="project" value="UniProtKB-KW"/>
</dbReference>
<evidence type="ECO:0000256" key="7">
    <source>
        <dbReference type="ARBA" id="ARBA00022840"/>
    </source>
</evidence>
<dbReference type="SUPFAM" id="SSF52540">
    <property type="entry name" value="P-loop containing nucleoside triphosphate hydrolases"/>
    <property type="match status" value="2"/>
</dbReference>
<evidence type="ECO:0000256" key="8">
    <source>
        <dbReference type="ARBA" id="ARBA00023125"/>
    </source>
</evidence>
<dbReference type="PROSITE" id="PS51217">
    <property type="entry name" value="UVRD_HELICASE_CTER"/>
    <property type="match status" value="1"/>
</dbReference>
<feature type="compositionally biased region" description="Low complexity" evidence="10">
    <location>
        <begin position="685"/>
        <end position="698"/>
    </location>
</feature>
<sequence length="1316" mass="146802">MGQVELWIGRAGSGKSQRIAERIARDVQKNPLGAKIFWIVPAMISFAAEQRLVRAVPSTVRAEVLPLPRLALRIQSIMRTVDGNPVNVTGQRLILAQVLKEAAAQLNVLHRAKPTLSFLDSILEAFEEMSAHRVSMSKIESMLQVASTRIDTMEHPLDVHAGRTLLGKLGDLCTLYFLYQRALDERNLYDPSELMERVYKDLPDCPLLNGATIYIDGFQDMQPRELHFALGLAQAADNTTLVISGDPSWFTPHSPTNTSDTSKGGGHPTNHAEGTLALTTLLEQTGYPGDVFAPESLRLYQAWMRGCEEAHMRPKVVTFGTREERGGSQLSVSNSGQTSFMDLLTGTDPQQQKDATCVEALRDGPESPETSAQTHSAQSDSRHTESGQTDMLSFLEQNIVSESRNMRPWDRPPVSRQLVRLAAAQNMRAEVEGIAADILSRVYHGDHVFRDMMVIVPNLADYAPLLREVLSRYQIPFDLADPPALTTHPLAKFILAALAAIDEDLSTNSVLRVLKTDFCGLTREDADWLEGYLVLHRIDGSAKWQETWRYAEMASDKLGDDARASIEDARANRLRELVAQYLLPFVHSLRKSECTPREVAEAIWGLLQSVRAKRKVAAWLVDEGHTEDPQAASVHEQAWQRILGILNDLSSYVPKGTDGSSQADGSSQIATADGDPLSHPPSLRATQATAPAATPDTAPAAVQERLLPRGFLFESIRTDIGSQTLSAVPAGLQSVLVTDIERASALHVPIVYVLGLSDGALPRRAHTTGLLQDEERIQFAALFGQRLGDTAADKQVAEQWRVYTALTRATQTLTLCYPLSNNDGKEMRPSSVVNRVQSLFRAGDLEVNWFAEGMVRDVEQTVWTPATALQWLVGTLREARYGASVPTGTSAVYRWLSTNPDYAPRLHRALRGLFQRAEADRLAPAQAINLFGSPMKVNVYQLETYASCPYRHFVQYGLKLSEPAERDGTRAERGTLIHAALAEFVLKWREHPDEWRQMGDVRATAEMGEVFRALLEQPQFRIWSRTRIRVQQAAEALQVAERAAISLTRHARYSRFLPTHLELSFGTDDAAAYPAYAFTLTDGTQVFVRGRIDRIDIAKESGEHRFRVIDYKSRTMDIDLSKIYHGLRLQLPVYTAVVKAQSQNIFGQPSTAGGFFYLPLVRKLETGNQPDEEHKAFEKAISRMKARGLWRDDGVSLGLMDERLPRAIDSEIFPKMYNQDGSIAKQAPVLCETDWDAMEDFVLDKVQELAQAMRRGDISISPYALDRQDIACRTCSFAAICQFDSRWDGSPLRPLEKRKREAVLEEWQRTKGDDAK</sequence>
<dbReference type="RefSeq" id="WP_206655566.1">
    <property type="nucleotide sequence ID" value="NZ_CP071182.1"/>
</dbReference>
<dbReference type="PANTHER" id="PTHR30591:SF1">
    <property type="entry name" value="RECBCD ENZYME SUBUNIT RECC"/>
    <property type="match status" value="1"/>
</dbReference>
<evidence type="ECO:0000256" key="2">
    <source>
        <dbReference type="ARBA" id="ARBA00022741"/>
    </source>
</evidence>
<dbReference type="GO" id="GO:0003677">
    <property type="term" value="F:DNA binding"/>
    <property type="evidence" value="ECO:0007669"/>
    <property type="project" value="UniProtKB-KW"/>
</dbReference>
<keyword evidence="2" id="KW-0547">Nucleotide-binding</keyword>